<comment type="caution">
    <text evidence="2">The sequence shown here is derived from an EMBL/GenBank/DDBJ whole genome shotgun (WGS) entry which is preliminary data.</text>
</comment>
<feature type="domain" description="TadE-like" evidence="1">
    <location>
        <begin position="1"/>
        <end position="36"/>
    </location>
</feature>
<keyword evidence="3" id="KW-1185">Reference proteome</keyword>
<accession>A0ABS7R3F2</accession>
<reference evidence="2 3" key="1">
    <citation type="submission" date="2021-08" db="EMBL/GenBank/DDBJ databases">
        <title>Streptomyces sp. PTM05 isolated from lichen.</title>
        <authorList>
            <person name="Somphong A."/>
            <person name="Phongsopitanun W."/>
            <person name="Tanasupawat S."/>
        </authorList>
    </citation>
    <scope>NUCLEOTIDE SEQUENCE [LARGE SCALE GENOMIC DNA]</scope>
    <source>
        <strain evidence="2 3">Ptm05</strain>
    </source>
</reference>
<dbReference type="InterPro" id="IPR012495">
    <property type="entry name" value="TadE-like_dom"/>
</dbReference>
<name>A0ABS7R3F2_9ACTN</name>
<dbReference type="RefSeq" id="WP_222982746.1">
    <property type="nucleotide sequence ID" value="NZ_JAINVZ010000048.1"/>
</dbReference>
<proteinExistence type="predicted"/>
<dbReference type="Proteomes" id="UP001198565">
    <property type="component" value="Unassembled WGS sequence"/>
</dbReference>
<evidence type="ECO:0000259" key="1">
    <source>
        <dbReference type="Pfam" id="PF07811"/>
    </source>
</evidence>
<evidence type="ECO:0000313" key="2">
    <source>
        <dbReference type="EMBL" id="MBY8889429.1"/>
    </source>
</evidence>
<dbReference type="EMBL" id="JAINVZ010000048">
    <property type="protein sequence ID" value="MBY8889429.1"/>
    <property type="molecule type" value="Genomic_DNA"/>
</dbReference>
<evidence type="ECO:0000313" key="3">
    <source>
        <dbReference type="Proteomes" id="UP001198565"/>
    </source>
</evidence>
<dbReference type="Pfam" id="PF07811">
    <property type="entry name" value="TadE"/>
    <property type="match status" value="1"/>
</dbReference>
<organism evidence="2 3">
    <name type="scientific">Streptantibioticus parmotrematis</name>
    <dbReference type="NCBI Taxonomy" id="2873249"/>
    <lineage>
        <taxon>Bacteria</taxon>
        <taxon>Bacillati</taxon>
        <taxon>Actinomycetota</taxon>
        <taxon>Actinomycetes</taxon>
        <taxon>Kitasatosporales</taxon>
        <taxon>Streptomycetaceae</taxon>
        <taxon>Streptantibioticus</taxon>
    </lineage>
</organism>
<protein>
    <submittedName>
        <fullName evidence="2">Pilus assembly protein</fullName>
    </submittedName>
</protein>
<gene>
    <name evidence="2" type="ORF">K7472_31980</name>
</gene>
<sequence>MAIVFPFVILLTITVVQASMWYFARNIALTAAREGADAGRLYQATPADGAARARATLGRIAGDSLRGAQVSVNATADQVQITVTGTAPSMLPLVPGLRISQSASGTRERWTTPAGGR</sequence>